<proteinExistence type="predicted"/>
<keyword evidence="7 9" id="KW-0472">Membrane</keyword>
<keyword evidence="12" id="KW-1185">Reference proteome</keyword>
<feature type="transmembrane region" description="Helical" evidence="9">
    <location>
        <begin position="210"/>
        <end position="232"/>
    </location>
</feature>
<feature type="transmembrane region" description="Helical" evidence="9">
    <location>
        <begin position="172"/>
        <end position="203"/>
    </location>
</feature>
<protein>
    <submittedName>
        <fullName evidence="11">Glycosyltransferase family 39 protein</fullName>
    </submittedName>
</protein>
<evidence type="ECO:0000256" key="1">
    <source>
        <dbReference type="ARBA" id="ARBA00004651"/>
    </source>
</evidence>
<gene>
    <name evidence="11" type="ORF">WG929_16890</name>
</gene>
<dbReference type="InterPro" id="IPR050297">
    <property type="entry name" value="LipidA_mod_glycosyltrf_83"/>
</dbReference>
<feature type="compositionally biased region" description="Low complexity" evidence="8">
    <location>
        <begin position="522"/>
        <end position="538"/>
    </location>
</feature>
<comment type="subcellular location">
    <subcellularLocation>
        <location evidence="1">Cell membrane</location>
        <topology evidence="1">Multi-pass membrane protein</topology>
    </subcellularLocation>
</comment>
<organism evidence="11 12">
    <name type="scientific">Oceanobacter antarcticus</name>
    <dbReference type="NCBI Taxonomy" id="3133425"/>
    <lineage>
        <taxon>Bacteria</taxon>
        <taxon>Pseudomonadati</taxon>
        <taxon>Pseudomonadota</taxon>
        <taxon>Gammaproteobacteria</taxon>
        <taxon>Oceanospirillales</taxon>
        <taxon>Oceanospirillaceae</taxon>
        <taxon>Oceanobacter</taxon>
    </lineage>
</organism>
<dbReference type="PANTHER" id="PTHR33908">
    <property type="entry name" value="MANNOSYLTRANSFERASE YKCB-RELATED"/>
    <property type="match status" value="1"/>
</dbReference>
<evidence type="ECO:0000256" key="8">
    <source>
        <dbReference type="SAM" id="MobiDB-lite"/>
    </source>
</evidence>
<feature type="region of interest" description="Disordered" evidence="8">
    <location>
        <begin position="516"/>
        <end position="538"/>
    </location>
</feature>
<dbReference type="EMBL" id="JBBKTX010000024">
    <property type="protein sequence ID" value="MFK4754091.1"/>
    <property type="molecule type" value="Genomic_DNA"/>
</dbReference>
<evidence type="ECO:0000256" key="4">
    <source>
        <dbReference type="ARBA" id="ARBA00022679"/>
    </source>
</evidence>
<comment type="caution">
    <text evidence="11">The sequence shown here is derived from an EMBL/GenBank/DDBJ whole genome shotgun (WGS) entry which is preliminary data.</text>
</comment>
<dbReference type="Proteomes" id="UP001620597">
    <property type="component" value="Unassembled WGS sequence"/>
</dbReference>
<keyword evidence="2" id="KW-1003">Cell membrane</keyword>
<feature type="transmembrane region" description="Helical" evidence="9">
    <location>
        <begin position="266"/>
        <end position="287"/>
    </location>
</feature>
<evidence type="ECO:0000256" key="9">
    <source>
        <dbReference type="SAM" id="Phobius"/>
    </source>
</evidence>
<dbReference type="RefSeq" id="WP_416207045.1">
    <property type="nucleotide sequence ID" value="NZ_JBBKTX010000024.1"/>
</dbReference>
<keyword evidence="3" id="KW-0328">Glycosyltransferase</keyword>
<evidence type="ECO:0000259" key="10">
    <source>
        <dbReference type="Pfam" id="PF13231"/>
    </source>
</evidence>
<feature type="transmembrane region" description="Helical" evidence="9">
    <location>
        <begin position="348"/>
        <end position="367"/>
    </location>
</feature>
<evidence type="ECO:0000256" key="5">
    <source>
        <dbReference type="ARBA" id="ARBA00022692"/>
    </source>
</evidence>
<name>A0ABW8NM74_9GAMM</name>
<evidence type="ECO:0000313" key="11">
    <source>
        <dbReference type="EMBL" id="MFK4754091.1"/>
    </source>
</evidence>
<sequence length="538" mass="60468">MKIPLPAGMPLWLLPLLIGLLSLNLGGYLLFDHDEGAFSEATRGMFERGDFITTWLNDRVRFDKPILIYWLQGVSIALFGTEVWAFRLPSVLAGIGWSLSVFTFARHYISRDTGVAAAMICASALGINMIAHVATADALLNLILTATLLLMYHHSQLSLSPDTAVPSRRVLYAIYTLMALGVLTKGPVAVAIPLIVSVIFYLWSGQREALLKALFFIPGWLLFLLIAAPWYMAEYLAQGQAFIDGFFFKHNVNRFNNAMEGHDGGLLFYPLVLPFVLAPFGPLLLRMLPSINTVSREPLNRFLWIWFLFVLALFSLASTKLPHYILYGCTPLVLLMARYRFQLRRRWLAAVLPLLFFALMVAFPLLIPTIKAGLTNPIEIETAERAAQYVNQDFAMIAVVFGLLSLLAILWKRLAIWHGLFLTGVLQALFVWYVFAPAFSEAQQRPIHDAAQFVRQLGVDVVTQSIDTPSFNVYLDRVTPRRALEPGEIGFGRVDRIPDLDRYQLLFQSGPIVIIRRPDHNTPSSHTETSPTTDENND</sequence>
<evidence type="ECO:0000256" key="7">
    <source>
        <dbReference type="ARBA" id="ARBA00023136"/>
    </source>
</evidence>
<dbReference type="PANTHER" id="PTHR33908:SF3">
    <property type="entry name" value="UNDECAPRENYL PHOSPHATE-ALPHA-4-AMINO-4-DEOXY-L-ARABINOSE ARABINOSYL TRANSFERASE"/>
    <property type="match status" value="1"/>
</dbReference>
<feature type="transmembrane region" description="Helical" evidence="9">
    <location>
        <begin position="130"/>
        <end position="152"/>
    </location>
</feature>
<evidence type="ECO:0000256" key="2">
    <source>
        <dbReference type="ARBA" id="ARBA00022475"/>
    </source>
</evidence>
<feature type="domain" description="Glycosyltransferase RgtA/B/C/D-like" evidence="10">
    <location>
        <begin position="63"/>
        <end position="231"/>
    </location>
</feature>
<feature type="transmembrane region" description="Helical" evidence="9">
    <location>
        <begin position="416"/>
        <end position="435"/>
    </location>
</feature>
<feature type="transmembrane region" description="Helical" evidence="9">
    <location>
        <begin position="394"/>
        <end position="411"/>
    </location>
</feature>
<evidence type="ECO:0000256" key="3">
    <source>
        <dbReference type="ARBA" id="ARBA00022676"/>
    </source>
</evidence>
<evidence type="ECO:0000256" key="6">
    <source>
        <dbReference type="ARBA" id="ARBA00022989"/>
    </source>
</evidence>
<accession>A0ABW8NM74</accession>
<feature type="transmembrane region" description="Helical" evidence="9">
    <location>
        <begin position="91"/>
        <end position="109"/>
    </location>
</feature>
<feature type="transmembrane region" description="Helical" evidence="9">
    <location>
        <begin position="12"/>
        <end position="31"/>
    </location>
</feature>
<evidence type="ECO:0000313" key="12">
    <source>
        <dbReference type="Proteomes" id="UP001620597"/>
    </source>
</evidence>
<feature type="transmembrane region" description="Helical" evidence="9">
    <location>
        <begin position="324"/>
        <end position="341"/>
    </location>
</feature>
<feature type="transmembrane region" description="Helical" evidence="9">
    <location>
        <begin position="66"/>
        <end position="85"/>
    </location>
</feature>
<dbReference type="InterPro" id="IPR038731">
    <property type="entry name" value="RgtA/B/C-like"/>
</dbReference>
<keyword evidence="6 9" id="KW-1133">Transmembrane helix</keyword>
<dbReference type="Pfam" id="PF13231">
    <property type="entry name" value="PMT_2"/>
    <property type="match status" value="1"/>
</dbReference>
<reference evidence="11 12" key="1">
    <citation type="submission" date="2024-03" db="EMBL/GenBank/DDBJ databases">
        <title>High-quality draft genome sequence of Oceanobacter sp. wDCs-4.</title>
        <authorList>
            <person name="Dong C."/>
        </authorList>
    </citation>
    <scope>NUCLEOTIDE SEQUENCE [LARGE SCALE GENOMIC DNA]</scope>
    <source>
        <strain evidence="12">wDCs-4</strain>
    </source>
</reference>
<keyword evidence="5 9" id="KW-0812">Transmembrane</keyword>
<feature type="transmembrane region" description="Helical" evidence="9">
    <location>
        <begin position="299"/>
        <end position="318"/>
    </location>
</feature>
<keyword evidence="4" id="KW-0808">Transferase</keyword>